<name>A0ABV7FYG1_9PROT</name>
<reference evidence="2" key="1">
    <citation type="journal article" date="2019" name="Int. J. Syst. Evol. Microbiol.">
        <title>The Global Catalogue of Microorganisms (GCM) 10K type strain sequencing project: providing services to taxonomists for standard genome sequencing and annotation.</title>
        <authorList>
            <consortium name="The Broad Institute Genomics Platform"/>
            <consortium name="The Broad Institute Genome Sequencing Center for Infectious Disease"/>
            <person name="Wu L."/>
            <person name="Ma J."/>
        </authorList>
    </citation>
    <scope>NUCLEOTIDE SEQUENCE [LARGE SCALE GENOMIC DNA]</scope>
    <source>
        <strain evidence="2">KCTC 52094</strain>
    </source>
</reference>
<dbReference type="RefSeq" id="WP_379596145.1">
    <property type="nucleotide sequence ID" value="NZ_JBHRTN010000009.1"/>
</dbReference>
<organism evidence="1 2">
    <name type="scientific">Teichococcus globiformis</name>
    <dbReference type="NCBI Taxonomy" id="2307229"/>
    <lineage>
        <taxon>Bacteria</taxon>
        <taxon>Pseudomonadati</taxon>
        <taxon>Pseudomonadota</taxon>
        <taxon>Alphaproteobacteria</taxon>
        <taxon>Acetobacterales</taxon>
        <taxon>Roseomonadaceae</taxon>
        <taxon>Roseomonas</taxon>
    </lineage>
</organism>
<dbReference type="EMBL" id="JBHRTN010000009">
    <property type="protein sequence ID" value="MFC3125444.1"/>
    <property type="molecule type" value="Genomic_DNA"/>
</dbReference>
<comment type="caution">
    <text evidence="1">The sequence shown here is derived from an EMBL/GenBank/DDBJ whole genome shotgun (WGS) entry which is preliminary data.</text>
</comment>
<gene>
    <name evidence="1" type="ORF">ACFOD4_10260</name>
</gene>
<keyword evidence="2" id="KW-1185">Reference proteome</keyword>
<protein>
    <submittedName>
        <fullName evidence="1">Uncharacterized protein</fullName>
    </submittedName>
</protein>
<dbReference type="Proteomes" id="UP001595593">
    <property type="component" value="Unassembled WGS sequence"/>
</dbReference>
<evidence type="ECO:0000313" key="2">
    <source>
        <dbReference type="Proteomes" id="UP001595593"/>
    </source>
</evidence>
<proteinExistence type="predicted"/>
<evidence type="ECO:0000313" key="1">
    <source>
        <dbReference type="EMBL" id="MFC3125444.1"/>
    </source>
</evidence>
<accession>A0ABV7FYG1</accession>
<sequence length="65" mass="7122">MAAFNAMPNYAEVRQELKAPGYKGERVVLLGVTDPAFIHGLSEVAAHMLRKCGMNVDHQRPTGAR</sequence>